<dbReference type="GO" id="GO:0000160">
    <property type="term" value="P:phosphorelay signal transduction system"/>
    <property type="evidence" value="ECO:0007669"/>
    <property type="project" value="InterPro"/>
</dbReference>
<evidence type="ECO:0000313" key="7">
    <source>
        <dbReference type="Proteomes" id="UP000052023"/>
    </source>
</evidence>
<protein>
    <submittedName>
        <fullName evidence="6">Fis family transcriptional regulator</fullName>
    </submittedName>
</protein>
<dbReference type="OrthoDB" id="9786548at2"/>
<dbReference type="Proteomes" id="UP000052023">
    <property type="component" value="Unassembled WGS sequence"/>
</dbReference>
<dbReference type="SMART" id="SM00448">
    <property type="entry name" value="REC"/>
    <property type="match status" value="1"/>
</dbReference>
<reference evidence="6 7" key="1">
    <citation type="submission" date="2014-03" db="EMBL/GenBank/DDBJ databases">
        <title>Bradyrhizobium valentinum sp. nov., isolated from effective nodules of Lupinus mariae-josephae, a lupine endemic of basic-lime soils in Eastern Spain.</title>
        <authorList>
            <person name="Duran D."/>
            <person name="Rey L."/>
            <person name="Navarro A."/>
            <person name="Busquets A."/>
            <person name="Imperial J."/>
            <person name="Ruiz-Argueso T."/>
        </authorList>
    </citation>
    <scope>NUCLEOTIDE SEQUENCE [LARGE SCALE GENOMIC DNA]</scope>
    <source>
        <strain evidence="6 7">Ro19</strain>
    </source>
</reference>
<evidence type="ECO:0000256" key="1">
    <source>
        <dbReference type="ARBA" id="ARBA00022553"/>
    </source>
</evidence>
<gene>
    <name evidence="6" type="ORF">CQ13_33560</name>
</gene>
<name>A0A0R3MMR2_9BRAD</name>
<feature type="modified residue" description="4-aspartylphosphate" evidence="4">
    <location>
        <position position="60"/>
    </location>
</feature>
<organism evidence="6 7">
    <name type="scientific">Bradyrhizobium retamae</name>
    <dbReference type="NCBI Taxonomy" id="1300035"/>
    <lineage>
        <taxon>Bacteria</taxon>
        <taxon>Pseudomonadati</taxon>
        <taxon>Pseudomonadota</taxon>
        <taxon>Alphaproteobacteria</taxon>
        <taxon>Hyphomicrobiales</taxon>
        <taxon>Nitrobacteraceae</taxon>
        <taxon>Bradyrhizobium</taxon>
    </lineage>
</organism>
<evidence type="ECO:0000256" key="2">
    <source>
        <dbReference type="ARBA" id="ARBA00023015"/>
    </source>
</evidence>
<accession>A0A0R3MMR2</accession>
<feature type="domain" description="Response regulatory" evidence="5">
    <location>
        <begin position="4"/>
        <end position="125"/>
    </location>
</feature>
<dbReference type="InterPro" id="IPR001789">
    <property type="entry name" value="Sig_transdc_resp-reg_receiver"/>
</dbReference>
<evidence type="ECO:0000313" key="6">
    <source>
        <dbReference type="EMBL" id="KRR19439.1"/>
    </source>
</evidence>
<sequence>MSVYILVVDDEPDVETLFRQHFRRDLRAGRFLMEFAPSAPVALQRAVEIQDATLILILSDINMPGMSGLEMLPEVRARRPDVPVIMITAYGDPETRRKAIERGAVGLLTKPIDFALLRHEIDARLEQAA</sequence>
<dbReference type="InterPro" id="IPR011006">
    <property type="entry name" value="CheY-like_superfamily"/>
</dbReference>
<dbReference type="Pfam" id="PF00072">
    <property type="entry name" value="Response_reg"/>
    <property type="match status" value="1"/>
</dbReference>
<dbReference type="AlphaFoldDB" id="A0A0R3MMR2"/>
<evidence type="ECO:0000256" key="4">
    <source>
        <dbReference type="PROSITE-ProRule" id="PRU00169"/>
    </source>
</evidence>
<dbReference type="RefSeq" id="WP_057846657.1">
    <property type="nucleotide sequence ID" value="NZ_LLYA01000185.1"/>
</dbReference>
<dbReference type="SUPFAM" id="SSF52172">
    <property type="entry name" value="CheY-like"/>
    <property type="match status" value="1"/>
</dbReference>
<evidence type="ECO:0000259" key="5">
    <source>
        <dbReference type="PROSITE" id="PS50110"/>
    </source>
</evidence>
<keyword evidence="1 4" id="KW-0597">Phosphoprotein</keyword>
<dbReference type="CDD" id="cd00156">
    <property type="entry name" value="REC"/>
    <property type="match status" value="1"/>
</dbReference>
<dbReference type="PANTHER" id="PTHR44591">
    <property type="entry name" value="STRESS RESPONSE REGULATOR PROTEIN 1"/>
    <property type="match status" value="1"/>
</dbReference>
<keyword evidence="7" id="KW-1185">Reference proteome</keyword>
<comment type="caution">
    <text evidence="6">The sequence shown here is derived from an EMBL/GenBank/DDBJ whole genome shotgun (WGS) entry which is preliminary data.</text>
</comment>
<evidence type="ECO:0000256" key="3">
    <source>
        <dbReference type="ARBA" id="ARBA00023163"/>
    </source>
</evidence>
<proteinExistence type="predicted"/>
<dbReference type="EMBL" id="LLYA01000185">
    <property type="protein sequence ID" value="KRR19439.1"/>
    <property type="molecule type" value="Genomic_DNA"/>
</dbReference>
<dbReference type="InterPro" id="IPR050595">
    <property type="entry name" value="Bact_response_regulator"/>
</dbReference>
<dbReference type="PROSITE" id="PS50110">
    <property type="entry name" value="RESPONSE_REGULATORY"/>
    <property type="match status" value="1"/>
</dbReference>
<dbReference type="Gene3D" id="3.40.50.2300">
    <property type="match status" value="1"/>
</dbReference>
<dbReference type="PANTHER" id="PTHR44591:SF3">
    <property type="entry name" value="RESPONSE REGULATORY DOMAIN-CONTAINING PROTEIN"/>
    <property type="match status" value="1"/>
</dbReference>
<keyword evidence="2" id="KW-0805">Transcription regulation</keyword>
<keyword evidence="3" id="KW-0804">Transcription</keyword>